<dbReference type="Proteomes" id="UP000016931">
    <property type="component" value="Unassembled WGS sequence"/>
</dbReference>
<dbReference type="PANTHER" id="PTHR12436:SF4">
    <property type="entry name" value="LEUKOCYTE RECEPTOR CLUSTER MEMBER 8"/>
    <property type="match status" value="1"/>
</dbReference>
<organism evidence="3 4">
    <name type="scientific">Sphaerulina musiva (strain SO2202)</name>
    <name type="common">Poplar stem canker fungus</name>
    <name type="synonym">Septoria musiva</name>
    <dbReference type="NCBI Taxonomy" id="692275"/>
    <lineage>
        <taxon>Eukaryota</taxon>
        <taxon>Fungi</taxon>
        <taxon>Dikarya</taxon>
        <taxon>Ascomycota</taxon>
        <taxon>Pezizomycotina</taxon>
        <taxon>Dothideomycetes</taxon>
        <taxon>Dothideomycetidae</taxon>
        <taxon>Mycosphaerellales</taxon>
        <taxon>Mycosphaerellaceae</taxon>
        <taxon>Sphaerulina</taxon>
    </lineage>
</organism>
<feature type="domain" description="SAC3/GANP/THP3 conserved" evidence="2">
    <location>
        <begin position="244"/>
        <end position="455"/>
    </location>
</feature>
<keyword evidence="4" id="KW-1185">Reference proteome</keyword>
<dbReference type="PANTHER" id="PTHR12436">
    <property type="entry name" value="80 KDA MCM3-ASSOCIATED PROTEIN"/>
    <property type="match status" value="1"/>
</dbReference>
<dbReference type="GeneID" id="27905187"/>
<evidence type="ECO:0000313" key="4">
    <source>
        <dbReference type="Proteomes" id="UP000016931"/>
    </source>
</evidence>
<dbReference type="InterPro" id="IPR045107">
    <property type="entry name" value="SAC3/GANP/THP3"/>
</dbReference>
<proteinExistence type="predicted"/>
<name>M3C068_SPHMS</name>
<dbReference type="eggNOG" id="KOG1861">
    <property type="taxonomic scope" value="Eukaryota"/>
</dbReference>
<dbReference type="OrthoDB" id="199574at2759"/>
<evidence type="ECO:0000313" key="3">
    <source>
        <dbReference type="EMBL" id="EMF13721.1"/>
    </source>
</evidence>
<dbReference type="GO" id="GO:0005634">
    <property type="term" value="C:nucleus"/>
    <property type="evidence" value="ECO:0007669"/>
    <property type="project" value="TreeGrafter"/>
</dbReference>
<dbReference type="Pfam" id="PF03399">
    <property type="entry name" value="SAC3_GANP"/>
    <property type="match status" value="1"/>
</dbReference>
<dbReference type="InterPro" id="IPR005062">
    <property type="entry name" value="SAC3/GANP/THP3_conserved"/>
</dbReference>
<dbReference type="AlphaFoldDB" id="M3C068"/>
<dbReference type="OMA" id="RAYKPDV"/>
<dbReference type="HOGENOM" id="CLU_015513_0_0_1"/>
<feature type="compositionally biased region" description="Basic and acidic residues" evidence="1">
    <location>
        <begin position="188"/>
        <end position="199"/>
    </location>
</feature>
<protein>
    <submittedName>
        <fullName evidence="3">SAC3_GANP-domain-containing protein</fullName>
    </submittedName>
</protein>
<evidence type="ECO:0000256" key="1">
    <source>
        <dbReference type="SAM" id="MobiDB-lite"/>
    </source>
</evidence>
<evidence type="ECO:0000259" key="2">
    <source>
        <dbReference type="Pfam" id="PF03399"/>
    </source>
</evidence>
<dbReference type="EMBL" id="KB456263">
    <property type="protein sequence ID" value="EMF13721.1"/>
    <property type="molecule type" value="Genomic_DNA"/>
</dbReference>
<sequence>MAIEPAYTAVRARQTLVPEPVAPTTPPPAQKVEFPQSLKTWVNTAFFEYNNLKTEPAFASISDADIRAKLSATIREAQENGTMQARDWASYPLPHQLLLDERRKSMYMAQNAMLANLHSDLGTYGIASPTANSKKRKSASQELVDENGRAVTPPWKKSHTKSIADRISGPSKKQEKKNNNNKSNAKIGKFDNSEAALERRRQRFGHVSSDLSSPHYRDDSSTVHASSGPIVGTCEILEKRYFRLTAPPHPNTVRPLALLEKALEHVIGRWKDSRDYTYVCDQLKSIRQDLTVQHLKNNFTIRVYEVHARIALEKKDLGEYNQCQTQLRGLYKMKLGENGGSGGNQDEFTAYRILYLIYTRNRTDMNNMLADLTTADKKGPFVRLALNVRQALAAGNYHRFFKLYNEAQDWNMAPFLMDMFIERERVSAMTAICRAYKPDVSSTFLTQELGFAVDEDESVFESDQLRTCLDFIARYGGQHLVQEKDGDVRVTTGKAGNLFEGAKQSAFGRVDIKGQI</sequence>
<dbReference type="Gene3D" id="1.25.40.990">
    <property type="match status" value="1"/>
</dbReference>
<dbReference type="RefSeq" id="XP_016761842.1">
    <property type="nucleotide sequence ID" value="XM_016908050.1"/>
</dbReference>
<dbReference type="STRING" id="692275.M3C068"/>
<feature type="region of interest" description="Disordered" evidence="1">
    <location>
        <begin position="128"/>
        <end position="224"/>
    </location>
</feature>
<gene>
    <name evidence="3" type="ORF">SEPMUDRAFT_163363</name>
</gene>
<accession>M3C068</accession>
<reference evidence="3 4" key="1">
    <citation type="journal article" date="2012" name="PLoS Pathog.">
        <title>Diverse lifestyles and strategies of plant pathogenesis encoded in the genomes of eighteen Dothideomycetes fungi.</title>
        <authorList>
            <person name="Ohm R.A."/>
            <person name="Feau N."/>
            <person name="Henrissat B."/>
            <person name="Schoch C.L."/>
            <person name="Horwitz B.A."/>
            <person name="Barry K.W."/>
            <person name="Condon B.J."/>
            <person name="Copeland A.C."/>
            <person name="Dhillon B."/>
            <person name="Glaser F."/>
            <person name="Hesse C.N."/>
            <person name="Kosti I."/>
            <person name="LaButti K."/>
            <person name="Lindquist E.A."/>
            <person name="Lucas S."/>
            <person name="Salamov A.A."/>
            <person name="Bradshaw R.E."/>
            <person name="Ciuffetti L."/>
            <person name="Hamelin R.C."/>
            <person name="Kema G.H.J."/>
            <person name="Lawrence C."/>
            <person name="Scott J.A."/>
            <person name="Spatafora J.W."/>
            <person name="Turgeon B.G."/>
            <person name="de Wit P.J.G.M."/>
            <person name="Zhong S."/>
            <person name="Goodwin S.B."/>
            <person name="Grigoriev I.V."/>
        </authorList>
    </citation>
    <scope>NUCLEOTIDE SEQUENCE [LARGE SCALE GENOMIC DNA]</scope>
    <source>
        <strain evidence="3 4">SO2202</strain>
    </source>
</reference>